<dbReference type="SUPFAM" id="SSF54556">
    <property type="entry name" value="Chitinase insertion domain"/>
    <property type="match status" value="1"/>
</dbReference>
<sequence>MKAILPCLLALGLALFGPLQAADAPPVAPAADKKIVAYVISWGGYARNYLPNDLSAHKVTHINFAFANIVDGKVVVGDPGIDSTGKNNFQRLRAMKQANPKLQTLISIGGWTWSKHFSDAALTPESRARFSASAVAFMLEHGFDGVDIDWEYPVEGGNAGNIERPEDKRNYTLLLKSLREQLDVAGKQAGRHFLLTTATGAGEKWLKHTEMAEAIRYLDWMNIMSYDFNGLWNSFSGHLAPLKRDPAYDGSGVPLTANVSDAVELFIQAGVPAEKIVLGLPFYGYVWKQCAAEGQGQYQACQGRGRGSWEDGTLDYSEIEKKYVNKGGFQRFWNDTAKVPWLYNAKTGEFVSYEDPESLRHKLDLLEAKGLGGAMFWEASGDRRETLLDLVYQRLLAGKR</sequence>
<dbReference type="STRING" id="1121279.SAMN02745887_02665"/>
<evidence type="ECO:0000313" key="11">
    <source>
        <dbReference type="Proteomes" id="UP000186513"/>
    </source>
</evidence>
<feature type="chain" id="PRO_5012363003" description="chitinase" evidence="8">
    <location>
        <begin position="22"/>
        <end position="400"/>
    </location>
</feature>
<reference evidence="10 11" key="1">
    <citation type="submission" date="2016-11" db="EMBL/GenBank/DDBJ databases">
        <authorList>
            <person name="Jaros S."/>
            <person name="Januszkiewicz K."/>
            <person name="Wedrychowicz H."/>
        </authorList>
    </citation>
    <scope>NUCLEOTIDE SEQUENCE [LARGE SCALE GENOMIC DNA]</scope>
    <source>
        <strain evidence="10 11">DSM 18899</strain>
    </source>
</reference>
<keyword evidence="4" id="KW-0119">Carbohydrate metabolism</keyword>
<dbReference type="SMART" id="SM00636">
    <property type="entry name" value="Glyco_18"/>
    <property type="match status" value="1"/>
</dbReference>
<dbReference type="InterPro" id="IPR050314">
    <property type="entry name" value="Glycosyl_Hydrlase_18"/>
</dbReference>
<feature type="domain" description="GH18" evidence="9">
    <location>
        <begin position="33"/>
        <end position="398"/>
    </location>
</feature>
<dbReference type="RefSeq" id="WP_072429161.1">
    <property type="nucleotide sequence ID" value="NZ_FPKR01000010.1"/>
</dbReference>
<dbReference type="InterPro" id="IPR011583">
    <property type="entry name" value="Chitinase_II/V-like_cat"/>
</dbReference>
<dbReference type="GO" id="GO:0006032">
    <property type="term" value="P:chitin catabolic process"/>
    <property type="evidence" value="ECO:0007669"/>
    <property type="project" value="UniProtKB-KW"/>
</dbReference>
<keyword evidence="5 6" id="KW-0326">Glycosidase</keyword>
<dbReference type="InterPro" id="IPR029070">
    <property type="entry name" value="Chitinase_insertion_sf"/>
</dbReference>
<dbReference type="EC" id="3.2.1.14" evidence="2"/>
<evidence type="ECO:0000259" key="9">
    <source>
        <dbReference type="PROSITE" id="PS51910"/>
    </source>
</evidence>
<evidence type="ECO:0000256" key="8">
    <source>
        <dbReference type="SAM" id="SignalP"/>
    </source>
</evidence>
<dbReference type="PANTHER" id="PTHR11177:SF317">
    <property type="entry name" value="CHITINASE 12-RELATED"/>
    <property type="match status" value="1"/>
</dbReference>
<evidence type="ECO:0000256" key="1">
    <source>
        <dbReference type="ARBA" id="ARBA00000822"/>
    </source>
</evidence>
<evidence type="ECO:0000256" key="7">
    <source>
        <dbReference type="RuleBase" id="RU004453"/>
    </source>
</evidence>
<proteinExistence type="inferred from homology"/>
<dbReference type="PROSITE" id="PS51910">
    <property type="entry name" value="GH18_2"/>
    <property type="match status" value="1"/>
</dbReference>
<gene>
    <name evidence="10" type="ORF">SAMN02745887_02665</name>
</gene>
<dbReference type="CDD" id="cd06548">
    <property type="entry name" value="GH18_chitinase"/>
    <property type="match status" value="1"/>
</dbReference>
<keyword evidence="8" id="KW-0732">Signal</keyword>
<dbReference type="PROSITE" id="PS01095">
    <property type="entry name" value="GH18_1"/>
    <property type="match status" value="1"/>
</dbReference>
<evidence type="ECO:0000256" key="3">
    <source>
        <dbReference type="ARBA" id="ARBA00022801"/>
    </source>
</evidence>
<dbReference type="Gene3D" id="3.10.50.10">
    <property type="match status" value="1"/>
</dbReference>
<dbReference type="PANTHER" id="PTHR11177">
    <property type="entry name" value="CHITINASE"/>
    <property type="match status" value="1"/>
</dbReference>
<evidence type="ECO:0000256" key="2">
    <source>
        <dbReference type="ARBA" id="ARBA00012729"/>
    </source>
</evidence>
<dbReference type="EMBL" id="FPKR01000010">
    <property type="protein sequence ID" value="SFZ77871.1"/>
    <property type="molecule type" value="Genomic_DNA"/>
</dbReference>
<organism evidence="10 11">
    <name type="scientific">Chitinimonas taiwanensis DSM 18899</name>
    <dbReference type="NCBI Taxonomy" id="1121279"/>
    <lineage>
        <taxon>Bacteria</taxon>
        <taxon>Pseudomonadati</taxon>
        <taxon>Pseudomonadota</taxon>
        <taxon>Betaproteobacteria</taxon>
        <taxon>Neisseriales</taxon>
        <taxon>Chitinibacteraceae</taxon>
        <taxon>Chitinimonas</taxon>
    </lineage>
</organism>
<accession>A0A1K2HM77</accession>
<dbReference type="Proteomes" id="UP000186513">
    <property type="component" value="Unassembled WGS sequence"/>
</dbReference>
<keyword evidence="3 6" id="KW-0378">Hydrolase</keyword>
<dbReference type="Gene3D" id="3.20.20.80">
    <property type="entry name" value="Glycosidases"/>
    <property type="match status" value="1"/>
</dbReference>
<dbReference type="InterPro" id="IPR001579">
    <property type="entry name" value="Glyco_hydro_18_chit_AS"/>
</dbReference>
<dbReference type="GO" id="GO:0008061">
    <property type="term" value="F:chitin binding"/>
    <property type="evidence" value="ECO:0007669"/>
    <property type="project" value="InterPro"/>
</dbReference>
<protein>
    <recommendedName>
        <fullName evidence="2">chitinase</fullName>
        <ecNumber evidence="2">3.2.1.14</ecNumber>
    </recommendedName>
</protein>
<evidence type="ECO:0000256" key="5">
    <source>
        <dbReference type="ARBA" id="ARBA00023295"/>
    </source>
</evidence>
<dbReference type="InterPro" id="IPR001223">
    <property type="entry name" value="Glyco_hydro18_cat"/>
</dbReference>
<dbReference type="GO" id="GO:0008843">
    <property type="term" value="F:endochitinase activity"/>
    <property type="evidence" value="ECO:0007669"/>
    <property type="project" value="UniProtKB-EC"/>
</dbReference>
<keyword evidence="11" id="KW-1185">Reference proteome</keyword>
<dbReference type="InterPro" id="IPR017853">
    <property type="entry name" value="GH"/>
</dbReference>
<keyword evidence="4" id="KW-0146">Chitin degradation</keyword>
<comment type="catalytic activity">
    <reaction evidence="1">
        <text>Random endo-hydrolysis of N-acetyl-beta-D-glucosaminide (1-&gt;4)-beta-linkages in chitin and chitodextrins.</text>
        <dbReference type="EC" id="3.2.1.14"/>
    </reaction>
</comment>
<dbReference type="GO" id="GO:0005975">
    <property type="term" value="P:carbohydrate metabolic process"/>
    <property type="evidence" value="ECO:0007669"/>
    <property type="project" value="InterPro"/>
</dbReference>
<feature type="signal peptide" evidence="8">
    <location>
        <begin position="1"/>
        <end position="21"/>
    </location>
</feature>
<evidence type="ECO:0000256" key="4">
    <source>
        <dbReference type="ARBA" id="ARBA00023024"/>
    </source>
</evidence>
<dbReference type="AlphaFoldDB" id="A0A1K2HM77"/>
<dbReference type="Pfam" id="PF00704">
    <property type="entry name" value="Glyco_hydro_18"/>
    <property type="match status" value="1"/>
</dbReference>
<evidence type="ECO:0000256" key="6">
    <source>
        <dbReference type="RuleBase" id="RU000489"/>
    </source>
</evidence>
<keyword evidence="4" id="KW-0624">Polysaccharide degradation</keyword>
<name>A0A1K2HM77_9NEIS</name>
<dbReference type="SUPFAM" id="SSF51445">
    <property type="entry name" value="(Trans)glycosidases"/>
    <property type="match status" value="1"/>
</dbReference>
<comment type="similarity">
    <text evidence="7">Belongs to the glycosyl hydrolase 18 family.</text>
</comment>
<dbReference type="SMR" id="A0A1K2HM77"/>
<evidence type="ECO:0000313" key="10">
    <source>
        <dbReference type="EMBL" id="SFZ77871.1"/>
    </source>
</evidence>